<feature type="compositionally biased region" description="Low complexity" evidence="4">
    <location>
        <begin position="571"/>
        <end position="608"/>
    </location>
</feature>
<dbReference type="Pfam" id="PF14008">
    <property type="entry name" value="Metallophos_C"/>
    <property type="match status" value="1"/>
</dbReference>
<dbReference type="PANTHER" id="PTHR45778:SF3">
    <property type="entry name" value="PURPLE ACID PHOSPHATASE"/>
    <property type="match status" value="1"/>
</dbReference>
<dbReference type="Gene3D" id="2.60.40.380">
    <property type="entry name" value="Purple acid phosphatase-like, N-terminal"/>
    <property type="match status" value="1"/>
</dbReference>
<feature type="compositionally biased region" description="Low complexity" evidence="4">
    <location>
        <begin position="510"/>
        <end position="528"/>
    </location>
</feature>
<organism evidence="7 8">
    <name type="scientific">Tetradesmus obliquus</name>
    <name type="common">Green alga</name>
    <name type="synonym">Acutodesmus obliquus</name>
    <dbReference type="NCBI Taxonomy" id="3088"/>
    <lineage>
        <taxon>Eukaryota</taxon>
        <taxon>Viridiplantae</taxon>
        <taxon>Chlorophyta</taxon>
        <taxon>core chlorophytes</taxon>
        <taxon>Chlorophyceae</taxon>
        <taxon>CS clade</taxon>
        <taxon>Sphaeropleales</taxon>
        <taxon>Scenedesmaceae</taxon>
        <taxon>Tetradesmus</taxon>
    </lineage>
</organism>
<feature type="region of interest" description="Disordered" evidence="4">
    <location>
        <begin position="510"/>
        <end position="536"/>
    </location>
</feature>
<dbReference type="GO" id="GO:0046872">
    <property type="term" value="F:metal ion binding"/>
    <property type="evidence" value="ECO:0007669"/>
    <property type="project" value="InterPro"/>
</dbReference>
<evidence type="ECO:0000259" key="5">
    <source>
        <dbReference type="Pfam" id="PF14008"/>
    </source>
</evidence>
<sequence length="902" mass="92270">MCRQPASSEGFYSPGTISTAVLRGLRPNTTYYYVFGEEGKGFSSERNFTTPPAAGSASSSTPLRLLAAAELGTFSADGAEVASAAHTQLQCSTFGHLAVPGSHEFTLLKAALLATGQYGPSPASKTTQQQMLRTVQVQQHHALLVPGGLSMAAGQSLLWDDFLHQMEPLLSQVLLAAAPSETESADPLLRSQAFNSSASGGECGVPYESLLRMPHAAKFDQWYATQLGPVHLVMLSTEQNLAPGSAQYNFLAADLAAVNRSATPWVIVGMHRGMYADDPSQQAPDGAAHVAQQLRTQLEDLLVQHQVDLVLNGHGRVYHHSCPVMKGSCVGYGSDGAARGPVHVMLGNSGAAMPLLAWAAAPAWLAAESFEHGFAQLNVTQTSLQLQMLSSRTGQPLAQLNLTKPAAWQPDPAAAAQLFNETAATPDPNGIDSSALQQLLQQDLLAAAAAADPAMLADSLGPGSKLAEIMSLLPVEGAPTPEVRWQVSTHLAQMVLSLMVNTSKTTKGTAAAAAAASHNTSSRSAAARPTAEAHDNTRVAGMTKTAVAAPEQLQASAGSALRAAAVPAATLQQQQQQQQQQPAAQAMPLPPASTATAPASGALAGAAAVTQPPEGPPAQIESMHAVPPVQQLSPEEDVASSWATLGGSKAPVPAAAAAPVSPTAQAAQGTASFQQRGTAYQVPSLQAATNGQGTHTSTTAVYMDSMQAAMPDPYAAAAAYPAAAGGYMTAGAADAFQAASGTGVYAAVPAAALPGVYASAAAPAAYVYPAAPTAAYPAAGAVVYQVQAQPVDQTTSHSVAADNVFTAAPPAAAAAAADPAAGNAPWVMWGRRLSGLQASGESAGTAGSGGSSLLSGPTLDMYVRMSQGLQLVRADGSHVPRKTVEAFVYFMILLQGRLAFRG</sequence>
<feature type="region of interest" description="Disordered" evidence="4">
    <location>
        <begin position="571"/>
        <end position="621"/>
    </location>
</feature>
<dbReference type="GO" id="GO:0003993">
    <property type="term" value="F:acid phosphatase activity"/>
    <property type="evidence" value="ECO:0007669"/>
    <property type="project" value="InterPro"/>
</dbReference>
<comment type="subcellular location">
    <subcellularLocation>
        <location evidence="1">Secreted</location>
    </subcellularLocation>
</comment>
<dbReference type="GO" id="GO:0005576">
    <property type="term" value="C:extracellular region"/>
    <property type="evidence" value="ECO:0007669"/>
    <property type="project" value="UniProtKB-SubCell"/>
</dbReference>
<evidence type="ECO:0000259" key="6">
    <source>
        <dbReference type="Pfam" id="PF16656"/>
    </source>
</evidence>
<feature type="domain" description="Purple acid phosphatase N-terminal" evidence="6">
    <location>
        <begin position="12"/>
        <end position="50"/>
    </location>
</feature>
<dbReference type="InterPro" id="IPR029052">
    <property type="entry name" value="Metallo-depent_PP-like"/>
</dbReference>
<dbReference type="Pfam" id="PF16656">
    <property type="entry name" value="Pur_ac_phosph_N"/>
    <property type="match status" value="1"/>
</dbReference>
<evidence type="ECO:0000256" key="2">
    <source>
        <dbReference type="ARBA" id="ARBA00022525"/>
    </source>
</evidence>
<dbReference type="SUPFAM" id="SSF49363">
    <property type="entry name" value="Purple acid phosphatase, N-terminal domain"/>
    <property type="match status" value="1"/>
</dbReference>
<dbReference type="Gene3D" id="3.60.21.10">
    <property type="match status" value="1"/>
</dbReference>
<dbReference type="InterPro" id="IPR008963">
    <property type="entry name" value="Purple_acid_Pase-like_N"/>
</dbReference>
<evidence type="ECO:0000256" key="4">
    <source>
        <dbReference type="SAM" id="MobiDB-lite"/>
    </source>
</evidence>
<evidence type="ECO:0000256" key="3">
    <source>
        <dbReference type="ARBA" id="ARBA00022729"/>
    </source>
</evidence>
<proteinExistence type="predicted"/>
<keyword evidence="3" id="KW-0732">Signal</keyword>
<evidence type="ECO:0000313" key="7">
    <source>
        <dbReference type="EMBL" id="SZX78597.1"/>
    </source>
</evidence>
<evidence type="ECO:0000256" key="1">
    <source>
        <dbReference type="ARBA" id="ARBA00004613"/>
    </source>
</evidence>
<dbReference type="STRING" id="3088.A0A383WMA2"/>
<dbReference type="EMBL" id="FNXT01001326">
    <property type="protein sequence ID" value="SZX78597.1"/>
    <property type="molecule type" value="Genomic_DNA"/>
</dbReference>
<feature type="domain" description="Purple acid phosphatase C-terminal" evidence="5">
    <location>
        <begin position="340"/>
        <end position="395"/>
    </location>
</feature>
<keyword evidence="8" id="KW-1185">Reference proteome</keyword>
<dbReference type="PANTHER" id="PTHR45778">
    <property type="entry name" value="PURPLE ACID PHOSPHATASE-RELATED"/>
    <property type="match status" value="1"/>
</dbReference>
<evidence type="ECO:0000313" key="8">
    <source>
        <dbReference type="Proteomes" id="UP000256970"/>
    </source>
</evidence>
<dbReference type="Proteomes" id="UP000256970">
    <property type="component" value="Unassembled WGS sequence"/>
</dbReference>
<keyword evidence="2" id="KW-0964">Secreted</keyword>
<name>A0A383WMA2_TETOB</name>
<dbReference type="SUPFAM" id="SSF56300">
    <property type="entry name" value="Metallo-dependent phosphatases"/>
    <property type="match status" value="1"/>
</dbReference>
<evidence type="ECO:0008006" key="9">
    <source>
        <dbReference type="Google" id="ProtNLM"/>
    </source>
</evidence>
<reference evidence="7 8" key="1">
    <citation type="submission" date="2016-10" db="EMBL/GenBank/DDBJ databases">
        <authorList>
            <person name="Cai Z."/>
        </authorList>
    </citation>
    <scope>NUCLEOTIDE SEQUENCE [LARGE SCALE GENOMIC DNA]</scope>
</reference>
<gene>
    <name evidence="7" type="ORF">BQ4739_LOCUS18918</name>
</gene>
<protein>
    <recommendedName>
        <fullName evidence="9">Purple acid phosphatase</fullName>
    </recommendedName>
</protein>
<dbReference type="InterPro" id="IPR015914">
    <property type="entry name" value="PAPs_N"/>
</dbReference>
<dbReference type="InterPro" id="IPR025733">
    <property type="entry name" value="PAPs_C"/>
</dbReference>
<dbReference type="AlphaFoldDB" id="A0A383WMA2"/>
<accession>A0A383WMA2</accession>